<keyword evidence="3" id="KW-1185">Reference proteome</keyword>
<feature type="compositionally biased region" description="Basic and acidic residues" evidence="1">
    <location>
        <begin position="29"/>
        <end position="46"/>
    </location>
</feature>
<reference evidence="2 3" key="1">
    <citation type="journal article" date="2009" name="Nat. Genet.">
        <title>The genome of the cucumber, Cucumis sativus L.</title>
        <authorList>
            <person name="Huang S."/>
            <person name="Li R."/>
            <person name="Zhang Z."/>
            <person name="Li L."/>
            <person name="Gu X."/>
            <person name="Fan W."/>
            <person name="Lucas W.J."/>
            <person name="Wang X."/>
            <person name="Xie B."/>
            <person name="Ni P."/>
            <person name="Ren Y."/>
            <person name="Zhu H."/>
            <person name="Li J."/>
            <person name="Lin K."/>
            <person name="Jin W."/>
            <person name="Fei Z."/>
            <person name="Li G."/>
            <person name="Staub J."/>
            <person name="Kilian A."/>
            <person name="van der Vossen E.A."/>
            <person name="Wu Y."/>
            <person name="Guo J."/>
            <person name="He J."/>
            <person name="Jia Z."/>
            <person name="Ren Y."/>
            <person name="Tian G."/>
            <person name="Lu Y."/>
            <person name="Ruan J."/>
            <person name="Qian W."/>
            <person name="Wang M."/>
            <person name="Huang Q."/>
            <person name="Li B."/>
            <person name="Xuan Z."/>
            <person name="Cao J."/>
            <person name="Asan"/>
            <person name="Wu Z."/>
            <person name="Zhang J."/>
            <person name="Cai Q."/>
            <person name="Bai Y."/>
            <person name="Zhao B."/>
            <person name="Han Y."/>
            <person name="Li Y."/>
            <person name="Li X."/>
            <person name="Wang S."/>
            <person name="Shi Q."/>
            <person name="Liu S."/>
            <person name="Cho W.K."/>
            <person name="Kim J.Y."/>
            <person name="Xu Y."/>
            <person name="Heller-Uszynska K."/>
            <person name="Miao H."/>
            <person name="Cheng Z."/>
            <person name="Zhang S."/>
            <person name="Wu J."/>
            <person name="Yang Y."/>
            <person name="Kang H."/>
            <person name="Li M."/>
            <person name="Liang H."/>
            <person name="Ren X."/>
            <person name="Shi Z."/>
            <person name="Wen M."/>
            <person name="Jian M."/>
            <person name="Yang H."/>
            <person name="Zhang G."/>
            <person name="Yang Z."/>
            <person name="Chen R."/>
            <person name="Liu S."/>
            <person name="Li J."/>
            <person name="Ma L."/>
            <person name="Liu H."/>
            <person name="Zhou Y."/>
            <person name="Zhao J."/>
            <person name="Fang X."/>
            <person name="Li G."/>
            <person name="Fang L."/>
            <person name="Li Y."/>
            <person name="Liu D."/>
            <person name="Zheng H."/>
            <person name="Zhang Y."/>
            <person name="Qin N."/>
            <person name="Li Z."/>
            <person name="Yang G."/>
            <person name="Yang S."/>
            <person name="Bolund L."/>
            <person name="Kristiansen K."/>
            <person name="Zheng H."/>
            <person name="Li S."/>
            <person name="Zhang X."/>
            <person name="Yang H."/>
            <person name="Wang J."/>
            <person name="Sun R."/>
            <person name="Zhang B."/>
            <person name="Jiang S."/>
            <person name="Wang J."/>
            <person name="Du Y."/>
            <person name="Li S."/>
        </authorList>
    </citation>
    <scope>NUCLEOTIDE SEQUENCE [LARGE SCALE GENOMIC DNA]</scope>
    <source>
        <strain evidence="3">cv. 9930</strain>
    </source>
</reference>
<protein>
    <submittedName>
        <fullName evidence="2">Uncharacterized protein</fullName>
    </submittedName>
</protein>
<gene>
    <name evidence="2" type="ORF">Csa_3G432440</name>
</gene>
<reference evidence="2 3" key="3">
    <citation type="journal article" date="2010" name="BMC Genomics">
        <title>Transcriptome sequencing and comparative analysis of cucumber flowers with different sex types.</title>
        <authorList>
            <person name="Guo S."/>
            <person name="Zheng Y."/>
            <person name="Joung J.G."/>
            <person name="Liu S."/>
            <person name="Zhang Z."/>
            <person name="Crasta O.R."/>
            <person name="Sobral B.W."/>
            <person name="Xu Y."/>
            <person name="Huang S."/>
            <person name="Fei Z."/>
        </authorList>
    </citation>
    <scope>NUCLEOTIDE SEQUENCE [LARGE SCALE GENOMIC DNA]</scope>
    <source>
        <strain evidence="3">cv. 9930</strain>
    </source>
</reference>
<evidence type="ECO:0000256" key="1">
    <source>
        <dbReference type="SAM" id="MobiDB-lite"/>
    </source>
</evidence>
<sequence>MIDDYPLYKERETISEEGGETHLPSLPKEIVEASTKDDKNKEAMKENDEEVVDDDYIFYFINHHVCKPMEN</sequence>
<feature type="region of interest" description="Disordered" evidence="1">
    <location>
        <begin position="1"/>
        <end position="48"/>
    </location>
</feature>
<evidence type="ECO:0000313" key="3">
    <source>
        <dbReference type="Proteomes" id="UP000029981"/>
    </source>
</evidence>
<dbReference type="AlphaFoldDB" id="A0A0A0LD97"/>
<accession>A0A0A0LD97</accession>
<organism evidence="2 3">
    <name type="scientific">Cucumis sativus</name>
    <name type="common">Cucumber</name>
    <dbReference type="NCBI Taxonomy" id="3659"/>
    <lineage>
        <taxon>Eukaryota</taxon>
        <taxon>Viridiplantae</taxon>
        <taxon>Streptophyta</taxon>
        <taxon>Embryophyta</taxon>
        <taxon>Tracheophyta</taxon>
        <taxon>Spermatophyta</taxon>
        <taxon>Magnoliopsida</taxon>
        <taxon>eudicotyledons</taxon>
        <taxon>Gunneridae</taxon>
        <taxon>Pentapetalae</taxon>
        <taxon>rosids</taxon>
        <taxon>fabids</taxon>
        <taxon>Cucurbitales</taxon>
        <taxon>Cucurbitaceae</taxon>
        <taxon>Benincaseae</taxon>
        <taxon>Cucumis</taxon>
    </lineage>
</organism>
<evidence type="ECO:0000313" key="2">
    <source>
        <dbReference type="EMBL" id="KGN58011.1"/>
    </source>
</evidence>
<dbReference type="EMBL" id="CM002924">
    <property type="protein sequence ID" value="KGN58011.1"/>
    <property type="molecule type" value="Genomic_DNA"/>
</dbReference>
<dbReference type="Proteomes" id="UP000029981">
    <property type="component" value="Chromosome 3"/>
</dbReference>
<proteinExistence type="predicted"/>
<reference evidence="2 3" key="2">
    <citation type="journal article" date="2009" name="PLoS ONE">
        <title>An integrated genetic and cytogenetic map of the cucumber genome.</title>
        <authorList>
            <person name="Ren Y."/>
            <person name="Zhang Z."/>
            <person name="Liu J."/>
            <person name="Staub J.E."/>
            <person name="Han Y."/>
            <person name="Cheng Z."/>
            <person name="Li X."/>
            <person name="Lu J."/>
            <person name="Miao H."/>
            <person name="Kang H."/>
            <person name="Xie B."/>
            <person name="Gu X."/>
            <person name="Wang X."/>
            <person name="Du Y."/>
            <person name="Jin W."/>
            <person name="Huang S."/>
        </authorList>
    </citation>
    <scope>NUCLEOTIDE SEQUENCE [LARGE SCALE GENOMIC DNA]</scope>
    <source>
        <strain evidence="3">cv. 9930</strain>
    </source>
</reference>
<reference evidence="2 3" key="4">
    <citation type="journal article" date="2011" name="BMC Genomics">
        <title>RNA-Seq improves annotation of protein-coding genes in the cucumber genome.</title>
        <authorList>
            <person name="Li Z."/>
            <person name="Zhang Z."/>
            <person name="Yan P."/>
            <person name="Huang S."/>
            <person name="Fei Z."/>
            <person name="Lin K."/>
        </authorList>
    </citation>
    <scope>NUCLEOTIDE SEQUENCE [LARGE SCALE GENOMIC DNA]</scope>
    <source>
        <strain evidence="3">cv. 9930</strain>
    </source>
</reference>
<dbReference type="Gramene" id="KGN58011">
    <property type="protein sequence ID" value="KGN58011"/>
    <property type="gene ID" value="Csa_3G432440"/>
</dbReference>
<name>A0A0A0LD97_CUCSA</name>
<feature type="compositionally biased region" description="Basic and acidic residues" evidence="1">
    <location>
        <begin position="1"/>
        <end position="14"/>
    </location>
</feature>